<feature type="region of interest" description="Disordered" evidence="1">
    <location>
        <begin position="229"/>
        <end position="253"/>
    </location>
</feature>
<evidence type="ECO:0000313" key="4">
    <source>
        <dbReference type="Proteomes" id="UP000521943"/>
    </source>
</evidence>
<dbReference type="Proteomes" id="UP000521943">
    <property type="component" value="Unassembled WGS sequence"/>
</dbReference>
<name>A0A8H6HZL6_9AGAR</name>
<feature type="compositionally biased region" description="Basic and acidic residues" evidence="1">
    <location>
        <begin position="235"/>
        <end position="246"/>
    </location>
</feature>
<feature type="region of interest" description="Disordered" evidence="1">
    <location>
        <begin position="179"/>
        <end position="213"/>
    </location>
</feature>
<feature type="chain" id="PRO_5034707541" evidence="2">
    <location>
        <begin position="21"/>
        <end position="505"/>
    </location>
</feature>
<protein>
    <submittedName>
        <fullName evidence="3">Uncharacterized protein</fullName>
    </submittedName>
</protein>
<accession>A0A8H6HZL6</accession>
<reference evidence="3 4" key="1">
    <citation type="submission" date="2020-07" db="EMBL/GenBank/DDBJ databases">
        <title>Comparative genomics of pyrophilous fungi reveals a link between fire events and developmental genes.</title>
        <authorList>
            <consortium name="DOE Joint Genome Institute"/>
            <person name="Steindorff A.S."/>
            <person name="Carver A."/>
            <person name="Calhoun S."/>
            <person name="Stillman K."/>
            <person name="Liu H."/>
            <person name="Lipzen A."/>
            <person name="Pangilinan J."/>
            <person name="Labutti K."/>
            <person name="Bruns T.D."/>
            <person name="Grigoriev I.V."/>
        </authorList>
    </citation>
    <scope>NUCLEOTIDE SEQUENCE [LARGE SCALE GENOMIC DNA]</scope>
    <source>
        <strain evidence="3 4">CBS 144469</strain>
    </source>
</reference>
<proteinExistence type="predicted"/>
<keyword evidence="4" id="KW-1185">Reference proteome</keyword>
<keyword evidence="2" id="KW-0732">Signal</keyword>
<comment type="caution">
    <text evidence="3">The sequence shown here is derived from an EMBL/GenBank/DDBJ whole genome shotgun (WGS) entry which is preliminary data.</text>
</comment>
<organism evidence="3 4">
    <name type="scientific">Ephemerocybe angulata</name>
    <dbReference type="NCBI Taxonomy" id="980116"/>
    <lineage>
        <taxon>Eukaryota</taxon>
        <taxon>Fungi</taxon>
        <taxon>Dikarya</taxon>
        <taxon>Basidiomycota</taxon>
        <taxon>Agaricomycotina</taxon>
        <taxon>Agaricomycetes</taxon>
        <taxon>Agaricomycetidae</taxon>
        <taxon>Agaricales</taxon>
        <taxon>Agaricineae</taxon>
        <taxon>Psathyrellaceae</taxon>
        <taxon>Ephemerocybe</taxon>
    </lineage>
</organism>
<dbReference type="AlphaFoldDB" id="A0A8H6HZL6"/>
<evidence type="ECO:0000313" key="3">
    <source>
        <dbReference type="EMBL" id="KAF6755212.1"/>
    </source>
</evidence>
<gene>
    <name evidence="3" type="ORF">DFP72DRAFT_847775</name>
</gene>
<sequence>MRLSLIALIPLAAFFSVVHAQSDYTREAREHIDELATRAFEDVLLTTRQELADLSTRDLVNELKDRLQRRSDRYYCHRNQKRAKRGVTDVRGKINTPRRYLPPFVSTLDDTRPVLPVKYIEVPPEREKIKGTSSGIGQRAHRKGVDIIDPIHNCIACRAGCRVEIGEGLRHTGSEVRAYQRGAGKSRKQKVGKGDRERTTPLNDGAEARARSRQRSIRPNINYCTESAKARSPRYKSDSMGRKESTRQPVGLSWGTSTPPRILSPASTLVLVFVFAFGWARVGSRSVGWQYDAMRWEREAEAWVGLGCTFYRSFDVNGPGCAAFGSLPCVSCLARCMRVRWSGKTSSGVWWPHSSNRAPMDIPNLRPYHLTRADKLPGSPDCGVVHFRSSMRRIVVFVLWCFQLGVKRMVARSGMRGWIFAVLDDEAAVLSSGTVRVYVGMEAALEEEAGCRQCNLWVCYAWAFWVLCVRRPGYHRNSGKVDGITIGIPGASRVSAETRNSTTFN</sequence>
<evidence type="ECO:0000256" key="1">
    <source>
        <dbReference type="SAM" id="MobiDB-lite"/>
    </source>
</evidence>
<feature type="signal peptide" evidence="2">
    <location>
        <begin position="1"/>
        <end position="20"/>
    </location>
</feature>
<dbReference type="EMBL" id="JACGCI010000031">
    <property type="protein sequence ID" value="KAF6755212.1"/>
    <property type="molecule type" value="Genomic_DNA"/>
</dbReference>
<evidence type="ECO:0000256" key="2">
    <source>
        <dbReference type="SAM" id="SignalP"/>
    </source>
</evidence>